<feature type="region of interest" description="Disordered" evidence="1">
    <location>
        <begin position="1"/>
        <end position="29"/>
    </location>
</feature>
<feature type="compositionally biased region" description="Polar residues" evidence="1">
    <location>
        <begin position="1"/>
        <end position="10"/>
    </location>
</feature>
<protein>
    <submittedName>
        <fullName evidence="2">Uncharacterized protein</fullName>
    </submittedName>
</protein>
<gene>
    <name evidence="2" type="ORF">TWF718_007810</name>
</gene>
<evidence type="ECO:0000256" key="1">
    <source>
        <dbReference type="SAM" id="MobiDB-lite"/>
    </source>
</evidence>
<feature type="region of interest" description="Disordered" evidence="1">
    <location>
        <begin position="66"/>
        <end position="104"/>
    </location>
</feature>
<reference evidence="2 3" key="1">
    <citation type="submission" date="2019-10" db="EMBL/GenBank/DDBJ databases">
        <authorList>
            <person name="Palmer J.M."/>
        </authorList>
    </citation>
    <scope>NUCLEOTIDE SEQUENCE [LARGE SCALE GENOMIC DNA]</scope>
    <source>
        <strain evidence="2 3">TWF718</strain>
    </source>
</reference>
<feature type="compositionally biased region" description="Polar residues" evidence="1">
    <location>
        <begin position="202"/>
        <end position="225"/>
    </location>
</feature>
<keyword evidence="3" id="KW-1185">Reference proteome</keyword>
<evidence type="ECO:0000313" key="2">
    <source>
        <dbReference type="EMBL" id="KAK6342409.1"/>
    </source>
</evidence>
<comment type="caution">
    <text evidence="2">The sequence shown here is derived from an EMBL/GenBank/DDBJ whole genome shotgun (WGS) entry which is preliminary data.</text>
</comment>
<proteinExistence type="predicted"/>
<evidence type="ECO:0000313" key="3">
    <source>
        <dbReference type="Proteomes" id="UP001313282"/>
    </source>
</evidence>
<feature type="compositionally biased region" description="Polar residues" evidence="1">
    <location>
        <begin position="81"/>
        <end position="95"/>
    </location>
</feature>
<dbReference type="Proteomes" id="UP001313282">
    <property type="component" value="Unassembled WGS sequence"/>
</dbReference>
<name>A0AAN8MRR5_9PEZI</name>
<accession>A0AAN8MRR5</accession>
<feature type="compositionally biased region" description="Polar residues" evidence="1">
    <location>
        <begin position="234"/>
        <end position="243"/>
    </location>
</feature>
<organism evidence="2 3">
    <name type="scientific">Orbilia javanica</name>
    <dbReference type="NCBI Taxonomy" id="47235"/>
    <lineage>
        <taxon>Eukaryota</taxon>
        <taxon>Fungi</taxon>
        <taxon>Dikarya</taxon>
        <taxon>Ascomycota</taxon>
        <taxon>Pezizomycotina</taxon>
        <taxon>Orbiliomycetes</taxon>
        <taxon>Orbiliales</taxon>
        <taxon>Orbiliaceae</taxon>
        <taxon>Orbilia</taxon>
    </lineage>
</organism>
<dbReference type="EMBL" id="JAVHNR010000005">
    <property type="protein sequence ID" value="KAK6342409.1"/>
    <property type="molecule type" value="Genomic_DNA"/>
</dbReference>
<sequence>MAFIQPQNKARSPKFTPSPPTCPTTPASQKPAYMAAHTPIPVRIRPASGSCTRVRHACALLNLNGSSGGKTTGRKRGRLDGQSTLGNVESLSPTQAAVEKRKRPRISQEGIANFRVDNGKRGTPFAVEIAAGCDIGDIGDEAISPLKLDNSDMGVFENMTEATEDIGETTTTVVKPCTPPPPRRRGRPPKKVTPQGGASKPIPTSGQMSPTQASKHNRQATSKDNLINKEPQENSRGSKPTTKTVLENAIDVKISSHAKPPYYSRSRLQELINKLDESADTGTEAKEISDTLADIIENSSTSDLAASMVHLEAPVKVRQKIFICIIVALLSSGAAEGHLDV</sequence>
<dbReference type="AlphaFoldDB" id="A0AAN8MRR5"/>
<feature type="region of interest" description="Disordered" evidence="1">
    <location>
        <begin position="163"/>
        <end position="243"/>
    </location>
</feature>